<dbReference type="AlphaFoldDB" id="A0A8J5QEZ1"/>
<feature type="compositionally biased region" description="Low complexity" evidence="5">
    <location>
        <begin position="119"/>
        <end position="131"/>
    </location>
</feature>
<dbReference type="SMART" id="SM00398">
    <property type="entry name" value="HMG"/>
    <property type="match status" value="1"/>
</dbReference>
<feature type="compositionally biased region" description="Polar residues" evidence="5">
    <location>
        <begin position="322"/>
        <end position="335"/>
    </location>
</feature>
<dbReference type="PROSITE" id="PS50118">
    <property type="entry name" value="HMG_BOX_2"/>
    <property type="match status" value="1"/>
</dbReference>
<accession>A0A8J5QEZ1</accession>
<evidence type="ECO:0000256" key="1">
    <source>
        <dbReference type="ARBA" id="ARBA00023015"/>
    </source>
</evidence>
<feature type="compositionally biased region" description="Polar residues" evidence="5">
    <location>
        <begin position="62"/>
        <end position="71"/>
    </location>
</feature>
<feature type="compositionally biased region" description="Low complexity" evidence="5">
    <location>
        <begin position="23"/>
        <end position="61"/>
    </location>
</feature>
<dbReference type="GO" id="GO:0001228">
    <property type="term" value="F:DNA-binding transcription activator activity, RNA polymerase II-specific"/>
    <property type="evidence" value="ECO:0007669"/>
    <property type="project" value="TreeGrafter"/>
</dbReference>
<evidence type="ECO:0000313" key="7">
    <source>
        <dbReference type="EMBL" id="KAG7663291.1"/>
    </source>
</evidence>
<dbReference type="Pfam" id="PF00505">
    <property type="entry name" value="HMG_box"/>
    <property type="match status" value="1"/>
</dbReference>
<dbReference type="PANTHER" id="PTHR10270:SF161">
    <property type="entry name" value="SEX-DETERMINING REGION Y PROTEIN"/>
    <property type="match status" value="1"/>
</dbReference>
<dbReference type="GO" id="GO:0000122">
    <property type="term" value="P:negative regulation of transcription by RNA polymerase II"/>
    <property type="evidence" value="ECO:0007669"/>
    <property type="project" value="TreeGrafter"/>
</dbReference>
<feature type="region of interest" description="Disordered" evidence="5">
    <location>
        <begin position="362"/>
        <end position="458"/>
    </location>
</feature>
<dbReference type="InterPro" id="IPR009071">
    <property type="entry name" value="HMG_box_dom"/>
</dbReference>
<proteinExistence type="predicted"/>
<keyword evidence="3" id="KW-0804">Transcription</keyword>
<comment type="caution">
    <text evidence="7">The sequence shown here is derived from an EMBL/GenBank/DDBJ whole genome shotgun (WGS) entry which is preliminary data.</text>
</comment>
<feature type="compositionally biased region" description="Low complexity" evidence="5">
    <location>
        <begin position="366"/>
        <end position="375"/>
    </location>
</feature>
<feature type="compositionally biased region" description="Low complexity" evidence="5">
    <location>
        <begin position="426"/>
        <end position="445"/>
    </location>
</feature>
<feature type="region of interest" description="Disordered" evidence="5">
    <location>
        <begin position="322"/>
        <end position="349"/>
    </location>
</feature>
<feature type="region of interest" description="Disordered" evidence="5">
    <location>
        <begin position="1"/>
        <end position="133"/>
    </location>
</feature>
<evidence type="ECO:0000313" key="8">
    <source>
        <dbReference type="Proteomes" id="UP000694255"/>
    </source>
</evidence>
<feature type="DNA-binding region" description="HMG box" evidence="4">
    <location>
        <begin position="159"/>
        <end position="228"/>
    </location>
</feature>
<feature type="compositionally biased region" description="Polar residues" evidence="5">
    <location>
        <begin position="90"/>
        <end position="118"/>
    </location>
</feature>
<dbReference type="InterPro" id="IPR050140">
    <property type="entry name" value="SRY-related_HMG-box_TF-like"/>
</dbReference>
<evidence type="ECO:0000256" key="4">
    <source>
        <dbReference type="PROSITE-ProRule" id="PRU00267"/>
    </source>
</evidence>
<name>A0A8J5QEZ1_9ASCO</name>
<dbReference type="Proteomes" id="UP000694255">
    <property type="component" value="Unassembled WGS sequence"/>
</dbReference>
<keyword evidence="2 4" id="KW-0238">DNA-binding</keyword>
<dbReference type="EMBL" id="JAGSYN010000141">
    <property type="protein sequence ID" value="KAG7663291.1"/>
    <property type="molecule type" value="Genomic_DNA"/>
</dbReference>
<evidence type="ECO:0000256" key="5">
    <source>
        <dbReference type="SAM" id="MobiDB-lite"/>
    </source>
</evidence>
<evidence type="ECO:0000259" key="6">
    <source>
        <dbReference type="PROSITE" id="PS50118"/>
    </source>
</evidence>
<evidence type="ECO:0000256" key="3">
    <source>
        <dbReference type="ARBA" id="ARBA00023163"/>
    </source>
</evidence>
<dbReference type="OrthoDB" id="6247875at2759"/>
<keyword evidence="4" id="KW-0539">Nucleus</keyword>
<reference evidence="7 8" key="1">
    <citation type="journal article" date="2021" name="DNA Res.">
        <title>Genome analysis of Candida subhashii reveals its hybrid nature and dual mitochondrial genome conformations.</title>
        <authorList>
            <person name="Mixao V."/>
            <person name="Hegedusova E."/>
            <person name="Saus E."/>
            <person name="Pryszcz L.P."/>
            <person name="Cillingova A."/>
            <person name="Nosek J."/>
            <person name="Gabaldon T."/>
        </authorList>
    </citation>
    <scope>NUCLEOTIDE SEQUENCE [LARGE SCALE GENOMIC DNA]</scope>
    <source>
        <strain evidence="7 8">CBS 10753</strain>
    </source>
</reference>
<dbReference type="PANTHER" id="PTHR10270">
    <property type="entry name" value="SOX TRANSCRIPTION FACTOR"/>
    <property type="match status" value="1"/>
</dbReference>
<dbReference type="FunFam" id="1.10.30.10:FF:000041">
    <property type="entry name" value="HMG box family protein"/>
    <property type="match status" value="1"/>
</dbReference>
<dbReference type="RefSeq" id="XP_049263523.1">
    <property type="nucleotide sequence ID" value="XM_049407037.1"/>
</dbReference>
<dbReference type="GeneID" id="73470006"/>
<gene>
    <name evidence="7" type="ORF">J8A68_003205</name>
</gene>
<dbReference type="CDD" id="cd01389">
    <property type="entry name" value="HMG-box_ROX1-like"/>
    <property type="match status" value="1"/>
</dbReference>
<feature type="compositionally biased region" description="Polar residues" evidence="5">
    <location>
        <begin position="378"/>
        <end position="413"/>
    </location>
</feature>
<protein>
    <submittedName>
        <fullName evidence="7">RFG1</fullName>
    </submittedName>
</protein>
<dbReference type="GO" id="GO:0030154">
    <property type="term" value="P:cell differentiation"/>
    <property type="evidence" value="ECO:0007669"/>
    <property type="project" value="TreeGrafter"/>
</dbReference>
<evidence type="ECO:0000256" key="2">
    <source>
        <dbReference type="ARBA" id="ARBA00023125"/>
    </source>
</evidence>
<sequence>MPVEDLPTKHTLPSLSQIMPPVQQSQSASSSILSGGQSQYSHDSNSNNGTNSPSSTNTSPNLKYNTQQPQPVHQVHSIPVGVPTGGPIQPQHTQSLPDLYSQSSTAQTTPGSSYTPYGQQQMQQMQPQQQPVIGGVADGNTTVSVRQDKCICKSNANRIPRPRNAFILFRQKYHQTVLDEGSVIRTNPEVSRELGRRWRALSPEEKEHWNNLAEEEKKNHAKKYPGYRYTPRRNGKNKNCLVCREKALKQQQQQQQQVQQVKQAQLVQMQNQQMMQIQQDQQYYLQLQQQQQYQQQMQHQQSQQQVPLNGYQQHQYIISPSPYQQNLLNGPNGATTLPLPQQQQQPNQPPQLQFYEADKLSPLSNQQQQQAQHHQLSGAPSYSGPQSTLQHPAGSGNNEYTISGNGYDTQRYSNVGAGTATSHLPQQQQQQHASGNHGQAAGASSFGFDSFAIPQPPQ</sequence>
<keyword evidence="8" id="KW-1185">Reference proteome</keyword>
<dbReference type="GO" id="GO:0000978">
    <property type="term" value="F:RNA polymerase II cis-regulatory region sequence-specific DNA binding"/>
    <property type="evidence" value="ECO:0007669"/>
    <property type="project" value="TreeGrafter"/>
</dbReference>
<dbReference type="GO" id="GO:0005634">
    <property type="term" value="C:nucleus"/>
    <property type="evidence" value="ECO:0007669"/>
    <property type="project" value="UniProtKB-UniRule"/>
</dbReference>
<organism evidence="7 8">
    <name type="scientific">[Candida] subhashii</name>
    <dbReference type="NCBI Taxonomy" id="561895"/>
    <lineage>
        <taxon>Eukaryota</taxon>
        <taxon>Fungi</taxon>
        <taxon>Dikarya</taxon>
        <taxon>Ascomycota</taxon>
        <taxon>Saccharomycotina</taxon>
        <taxon>Pichiomycetes</taxon>
        <taxon>Debaryomycetaceae</taxon>
        <taxon>Spathaspora</taxon>
    </lineage>
</organism>
<feature type="domain" description="HMG box" evidence="6">
    <location>
        <begin position="159"/>
        <end position="228"/>
    </location>
</feature>
<feature type="compositionally biased region" description="Low complexity" evidence="5">
    <location>
        <begin position="337"/>
        <end position="349"/>
    </location>
</feature>
<keyword evidence="1" id="KW-0805">Transcription regulation</keyword>